<proteinExistence type="inferred from homology"/>
<dbReference type="GO" id="GO:0046933">
    <property type="term" value="F:proton-transporting ATP synthase activity, rotational mechanism"/>
    <property type="evidence" value="ECO:0007669"/>
    <property type="project" value="InterPro"/>
</dbReference>
<gene>
    <name evidence="10" type="ORF">BIY23_04295</name>
</gene>
<reference evidence="10 11" key="1">
    <citation type="submission" date="2016-09" db="EMBL/GenBank/DDBJ databases">
        <title>Genomic evidence for plant-parasitic nematodes as the earliest Wolbachia hosts.</title>
        <authorList>
            <person name="Brown A.M."/>
            <person name="Wasala S.K."/>
            <person name="Howe D.K."/>
            <person name="Peetz A.B."/>
            <person name="Zasada I.A."/>
            <person name="Denver D.R."/>
        </authorList>
    </citation>
    <scope>NUCLEOTIDE SEQUENCE [LARGE SCALE GENOMIC DNA]</scope>
    <source>
        <strain evidence="11">wPpe</strain>
    </source>
</reference>
<dbReference type="GO" id="GO:0045259">
    <property type="term" value="C:proton-transporting ATP synthase complex"/>
    <property type="evidence" value="ECO:0007669"/>
    <property type="project" value="UniProtKB-KW"/>
</dbReference>
<evidence type="ECO:0000256" key="8">
    <source>
        <dbReference type="ARBA" id="ARBA00023196"/>
    </source>
</evidence>
<dbReference type="InterPro" id="IPR020546">
    <property type="entry name" value="ATP_synth_F1_dsu/esu_N"/>
</dbReference>
<keyword evidence="4" id="KW-0813">Transport</keyword>
<dbReference type="RefSeq" id="WP_070065353.1">
    <property type="nucleotide sequence ID" value="NZ_MJMG01000011.1"/>
</dbReference>
<evidence type="ECO:0000256" key="6">
    <source>
        <dbReference type="ARBA" id="ARBA00023065"/>
    </source>
</evidence>
<dbReference type="Gene3D" id="2.60.15.10">
    <property type="entry name" value="F0F1 ATP synthase delta/epsilon subunit, N-terminal"/>
    <property type="match status" value="1"/>
</dbReference>
<accession>A0A1E7QJ95</accession>
<comment type="caution">
    <text evidence="10">The sequence shown here is derived from an EMBL/GenBank/DDBJ whole genome shotgun (WGS) entry which is preliminary data.</text>
</comment>
<keyword evidence="11" id="KW-1185">Reference proteome</keyword>
<dbReference type="GO" id="GO:0012505">
    <property type="term" value="C:endomembrane system"/>
    <property type="evidence" value="ECO:0007669"/>
    <property type="project" value="UniProtKB-SubCell"/>
</dbReference>
<keyword evidence="8" id="KW-0066">ATP synthesis</keyword>
<evidence type="ECO:0000313" key="10">
    <source>
        <dbReference type="EMBL" id="OEY86416.1"/>
    </source>
</evidence>
<keyword evidence="6" id="KW-0406">Ion transport</keyword>
<comment type="subcellular location">
    <subcellularLocation>
        <location evidence="2">Endomembrane system</location>
        <topology evidence="2">Peripheral membrane protein</topology>
    </subcellularLocation>
</comment>
<dbReference type="AlphaFoldDB" id="A0A1E7QJ95"/>
<evidence type="ECO:0000256" key="4">
    <source>
        <dbReference type="ARBA" id="ARBA00022448"/>
    </source>
</evidence>
<organism evidence="10 11">
    <name type="scientific">Wolbachia pipientis</name>
    <dbReference type="NCBI Taxonomy" id="955"/>
    <lineage>
        <taxon>Bacteria</taxon>
        <taxon>Pseudomonadati</taxon>
        <taxon>Pseudomonadota</taxon>
        <taxon>Alphaproteobacteria</taxon>
        <taxon>Rickettsiales</taxon>
        <taxon>Anaplasmataceae</taxon>
        <taxon>Wolbachieae</taxon>
        <taxon>Wolbachia</taxon>
    </lineage>
</organism>
<evidence type="ECO:0000256" key="5">
    <source>
        <dbReference type="ARBA" id="ARBA00022781"/>
    </source>
</evidence>
<dbReference type="SUPFAM" id="SSF51344">
    <property type="entry name" value="Epsilon subunit of F1F0-ATP synthase N-terminal domain"/>
    <property type="match status" value="1"/>
</dbReference>
<sequence>MNTFRVEITSIEDNIIFDKVSSVSLNGLEGKLMILANHAPYVICILPGIVVIKTDNAEEKKITVDNGILEVAKNNCNIITYHFSLI</sequence>
<evidence type="ECO:0000256" key="3">
    <source>
        <dbReference type="ARBA" id="ARBA00005712"/>
    </source>
</evidence>
<dbReference type="CDD" id="cd12152">
    <property type="entry name" value="F1-ATPase_delta"/>
    <property type="match status" value="1"/>
</dbReference>
<dbReference type="EMBL" id="MJMG01000011">
    <property type="protein sequence ID" value="OEY86416.1"/>
    <property type="molecule type" value="Genomic_DNA"/>
</dbReference>
<keyword evidence="7" id="KW-0472">Membrane</keyword>
<evidence type="ECO:0000256" key="2">
    <source>
        <dbReference type="ARBA" id="ARBA00004184"/>
    </source>
</evidence>
<protein>
    <recommendedName>
        <fullName evidence="9">ATP synthase F1 complex delta/epsilon subunit N-terminal domain-containing protein</fullName>
    </recommendedName>
</protein>
<dbReference type="Pfam" id="PF02823">
    <property type="entry name" value="ATP-synt_DE_N"/>
    <property type="match status" value="1"/>
</dbReference>
<comment type="function">
    <text evidence="1">Produces ATP from ADP in the presence of a proton gradient across the membrane.</text>
</comment>
<dbReference type="Proteomes" id="UP000175679">
    <property type="component" value="Unassembled WGS sequence"/>
</dbReference>
<evidence type="ECO:0000256" key="1">
    <source>
        <dbReference type="ARBA" id="ARBA00003543"/>
    </source>
</evidence>
<dbReference type="OrthoDB" id="9799969at2"/>
<feature type="domain" description="ATP synthase F1 complex delta/epsilon subunit N-terminal" evidence="9">
    <location>
        <begin position="4"/>
        <end position="80"/>
    </location>
</feature>
<keyword evidence="8" id="KW-0139">CF(1)</keyword>
<dbReference type="InterPro" id="IPR001469">
    <property type="entry name" value="ATP_synth_F1_dsu/esu"/>
</dbReference>
<comment type="similarity">
    <text evidence="3">Belongs to the ATPase epsilon chain family.</text>
</comment>
<evidence type="ECO:0000313" key="11">
    <source>
        <dbReference type="Proteomes" id="UP000175679"/>
    </source>
</evidence>
<dbReference type="InterPro" id="IPR036771">
    <property type="entry name" value="ATPsynth_dsu/esu_N"/>
</dbReference>
<evidence type="ECO:0000256" key="7">
    <source>
        <dbReference type="ARBA" id="ARBA00023136"/>
    </source>
</evidence>
<keyword evidence="5" id="KW-0375">Hydrogen ion transport</keyword>
<name>A0A1E7QJ95_WOLPI</name>
<evidence type="ECO:0000259" key="9">
    <source>
        <dbReference type="Pfam" id="PF02823"/>
    </source>
</evidence>